<protein>
    <recommendedName>
        <fullName evidence="3">Beta-glucuronidase C-terminal domain-containing protein</fullName>
    </recommendedName>
</protein>
<name>A0A8H5LVF6_9AGAR</name>
<evidence type="ECO:0000313" key="4">
    <source>
        <dbReference type="EMBL" id="KAF5371017.1"/>
    </source>
</evidence>
<evidence type="ECO:0000259" key="3">
    <source>
        <dbReference type="Pfam" id="PF16862"/>
    </source>
</evidence>
<reference evidence="4 5" key="1">
    <citation type="journal article" date="2020" name="ISME J.">
        <title>Uncovering the hidden diversity of litter-decomposition mechanisms in mushroom-forming fungi.</title>
        <authorList>
            <person name="Floudas D."/>
            <person name="Bentzer J."/>
            <person name="Ahren D."/>
            <person name="Johansson T."/>
            <person name="Persson P."/>
            <person name="Tunlid A."/>
        </authorList>
    </citation>
    <scope>NUCLEOTIDE SEQUENCE [LARGE SCALE GENOMIC DNA]</scope>
    <source>
        <strain evidence="4 5">CBS 661.87</strain>
    </source>
</reference>
<feature type="domain" description="Beta-glucuronidase C-terminal" evidence="3">
    <location>
        <begin position="464"/>
        <end position="567"/>
    </location>
</feature>
<keyword evidence="5" id="KW-1185">Reference proteome</keyword>
<keyword evidence="1" id="KW-0472">Membrane</keyword>
<sequence length="658" mass="70495">MLLSALWGLCFLSTVRAVTVYGQIPFGQTSAAAATATGADGLAPTGIPSPVTNAYDETRLIPPPPPQDQPLAFTLNLAASNASVPNLSIMQHGSFYGFSIEMSVVTQLMGKNASHLKVPFLNLMGLLQQRSGGVHIRIGGNTQDFAVFVDELPDGEATAKEKSDLKNPTLTPAVLYTKEMFYIAANISSLVNVKWYFGIPFNDTNWRLQIAEYSQEILGDNLLGLQGGNEPDYYLSHGHRPEGYGPFDYFGEFADLIVAMDANPNIPIKNMLIGPSLASGPWTPEMMWETDFIPAFKDSLVAITMEHYPSNNCFVQFGIGSFVDPQRAFPSFLTHQAALDLVEPYRHTSNLAREAEKPFIMFETNSATCGGLPGVSDSFGAALWALDYGLTMAAVNFSHALLHVGGQNVYYNPFTAPPTNQTSFNQWTVGAVYYSVLIVAEVFGKSNVSQIVDTSNNGLFTPSYAIYDNGALSKVALFNFMDDPSGAHDITGTITVEGGQVPAQVHVKYFEAESVAVKTNLTWAGQTLGNKFQVDGRLKGELNITQIACDQSANLCRVPVRAPGFALVFLTDPTAPSAEDLPLTFQTSAFTRTINTATVDPAVLATSNGHSGKERAKLGSTSAGSVSGAEGVRALIPGLTVLVAMMAGAGVVMMALAR</sequence>
<dbReference type="EMBL" id="JAACJP010000049">
    <property type="protein sequence ID" value="KAF5371017.1"/>
    <property type="molecule type" value="Genomic_DNA"/>
</dbReference>
<organism evidence="4 5">
    <name type="scientific">Tricholomella constricta</name>
    <dbReference type="NCBI Taxonomy" id="117010"/>
    <lineage>
        <taxon>Eukaryota</taxon>
        <taxon>Fungi</taxon>
        <taxon>Dikarya</taxon>
        <taxon>Basidiomycota</taxon>
        <taxon>Agaricomycotina</taxon>
        <taxon>Agaricomycetes</taxon>
        <taxon>Agaricomycetidae</taxon>
        <taxon>Agaricales</taxon>
        <taxon>Tricholomatineae</taxon>
        <taxon>Lyophyllaceae</taxon>
        <taxon>Tricholomella</taxon>
    </lineage>
</organism>
<dbReference type="SUPFAM" id="SSF51445">
    <property type="entry name" value="(Trans)glycosidases"/>
    <property type="match status" value="1"/>
</dbReference>
<dbReference type="Gene3D" id="3.20.20.80">
    <property type="entry name" value="Glycosidases"/>
    <property type="match status" value="1"/>
</dbReference>
<dbReference type="PANTHER" id="PTHR36183">
    <property type="entry name" value="BETA-GLUCURONIDASE"/>
    <property type="match status" value="1"/>
</dbReference>
<keyword evidence="1" id="KW-0812">Transmembrane</keyword>
<dbReference type="InterPro" id="IPR031728">
    <property type="entry name" value="GlcAase_C"/>
</dbReference>
<keyword evidence="1" id="KW-1133">Transmembrane helix</keyword>
<dbReference type="Pfam" id="PF16862">
    <property type="entry name" value="Glyco_hydro_79C"/>
    <property type="match status" value="1"/>
</dbReference>
<dbReference type="Proteomes" id="UP000565441">
    <property type="component" value="Unassembled WGS sequence"/>
</dbReference>
<dbReference type="PANTHER" id="PTHR36183:SF2">
    <property type="entry name" value="BETA-GLUCURONIDASE C-TERMINAL DOMAIN-CONTAINING PROTEIN"/>
    <property type="match status" value="1"/>
</dbReference>
<feature type="transmembrane region" description="Helical" evidence="1">
    <location>
        <begin position="635"/>
        <end position="657"/>
    </location>
</feature>
<dbReference type="InterPro" id="IPR052974">
    <property type="entry name" value="GH79_Enzymes"/>
</dbReference>
<comment type="caution">
    <text evidence="4">The sequence shown here is derived from an EMBL/GenBank/DDBJ whole genome shotgun (WGS) entry which is preliminary data.</text>
</comment>
<evidence type="ECO:0000313" key="5">
    <source>
        <dbReference type="Proteomes" id="UP000565441"/>
    </source>
</evidence>
<gene>
    <name evidence="4" type="ORF">D9615_010017</name>
</gene>
<keyword evidence="2" id="KW-0732">Signal</keyword>
<feature type="chain" id="PRO_5034198279" description="Beta-glucuronidase C-terminal domain-containing protein" evidence="2">
    <location>
        <begin position="18"/>
        <end position="658"/>
    </location>
</feature>
<evidence type="ECO:0000256" key="1">
    <source>
        <dbReference type="SAM" id="Phobius"/>
    </source>
</evidence>
<dbReference type="InterPro" id="IPR017853">
    <property type="entry name" value="GH"/>
</dbReference>
<proteinExistence type="predicted"/>
<feature type="signal peptide" evidence="2">
    <location>
        <begin position="1"/>
        <end position="17"/>
    </location>
</feature>
<evidence type="ECO:0000256" key="2">
    <source>
        <dbReference type="SAM" id="SignalP"/>
    </source>
</evidence>
<accession>A0A8H5LVF6</accession>
<dbReference type="OrthoDB" id="2796951at2759"/>
<dbReference type="AlphaFoldDB" id="A0A8H5LVF6"/>